<reference evidence="3" key="1">
    <citation type="journal article" date="2023" name="Mol. Phylogenet. Evol.">
        <title>Genome-scale phylogeny and comparative genomics of the fungal order Sordariales.</title>
        <authorList>
            <person name="Hensen N."/>
            <person name="Bonometti L."/>
            <person name="Westerberg I."/>
            <person name="Brannstrom I.O."/>
            <person name="Guillou S."/>
            <person name="Cros-Aarteil S."/>
            <person name="Calhoun S."/>
            <person name="Haridas S."/>
            <person name="Kuo A."/>
            <person name="Mondo S."/>
            <person name="Pangilinan J."/>
            <person name="Riley R."/>
            <person name="LaButti K."/>
            <person name="Andreopoulos B."/>
            <person name="Lipzen A."/>
            <person name="Chen C."/>
            <person name="Yan M."/>
            <person name="Daum C."/>
            <person name="Ng V."/>
            <person name="Clum A."/>
            <person name="Steindorff A."/>
            <person name="Ohm R.A."/>
            <person name="Martin F."/>
            <person name="Silar P."/>
            <person name="Natvig D.O."/>
            <person name="Lalanne C."/>
            <person name="Gautier V."/>
            <person name="Ament-Velasquez S.L."/>
            <person name="Kruys A."/>
            <person name="Hutchinson M.I."/>
            <person name="Powell A.J."/>
            <person name="Barry K."/>
            <person name="Miller A.N."/>
            <person name="Grigoriev I.V."/>
            <person name="Debuchy R."/>
            <person name="Gladieux P."/>
            <person name="Hiltunen Thoren M."/>
            <person name="Johannesson H."/>
        </authorList>
    </citation>
    <scope>NUCLEOTIDE SEQUENCE</scope>
    <source>
        <strain evidence="3">CBS 141.50</strain>
    </source>
</reference>
<dbReference type="GeneID" id="87821440"/>
<feature type="transmembrane region" description="Helical" evidence="2">
    <location>
        <begin position="73"/>
        <end position="95"/>
    </location>
</feature>
<protein>
    <submittedName>
        <fullName evidence="3">Uncharacterized protein</fullName>
    </submittedName>
</protein>
<evidence type="ECO:0000256" key="2">
    <source>
        <dbReference type="SAM" id="Phobius"/>
    </source>
</evidence>
<accession>A0AAN6UVU2</accession>
<feature type="region of interest" description="Disordered" evidence="1">
    <location>
        <begin position="348"/>
        <end position="367"/>
    </location>
</feature>
<feature type="transmembrane region" description="Helical" evidence="2">
    <location>
        <begin position="16"/>
        <end position="35"/>
    </location>
</feature>
<feature type="transmembrane region" description="Helical" evidence="2">
    <location>
        <begin position="180"/>
        <end position="199"/>
    </location>
</feature>
<keyword evidence="4" id="KW-1185">Reference proteome</keyword>
<name>A0AAN6UVU2_9PEZI</name>
<keyword evidence="2" id="KW-0472">Membrane</keyword>
<feature type="region of interest" description="Disordered" evidence="1">
    <location>
        <begin position="119"/>
        <end position="138"/>
    </location>
</feature>
<keyword evidence="2" id="KW-0812">Transmembrane</keyword>
<keyword evidence="2" id="KW-1133">Transmembrane helix</keyword>
<feature type="transmembrane region" description="Helical" evidence="2">
    <location>
        <begin position="42"/>
        <end position="61"/>
    </location>
</feature>
<feature type="compositionally biased region" description="Basic and acidic residues" evidence="1">
    <location>
        <begin position="352"/>
        <end position="367"/>
    </location>
</feature>
<dbReference type="Proteomes" id="UP001302676">
    <property type="component" value="Unassembled WGS sequence"/>
</dbReference>
<comment type="caution">
    <text evidence="3">The sequence shown here is derived from an EMBL/GenBank/DDBJ whole genome shotgun (WGS) entry which is preliminary data.</text>
</comment>
<sequence>MSTCEPLQGNSDFYGLGIRLGIYLQWASAWVSLLLNPESAQGVLDANSVSLFAVVIATIVAARQNAPAIELYIMLQILVGFPVTTLSTFGIRIWLTNPARLEELLRKIVQAKQAIRQSAGEEVRQTHDELGPDAGEHSPAAADGVIPGQVSIFRTLPVFPFHTVRFLSPLKFPGLSWSGVTWRVITVAMVVGYSVAYWFDPNGHGAHEPPSPGCEQALVFMFSRQLLEGPIVTLGRMAAVLMAAIIVIPTVILIVLTIRLTEDTVLRLYRDLLFSLTSSAPQTFNDSLRRINRVLENKSLSLGIPRETMAAPLMTAKSLLDLMEFMSAPNGDKIRFSDVLKVAVSLGMGRPPKRDRQQDGSEHHPDLSRARRMLTGWNCETPKQRRLGRICIVWNVLNVLSIVWFITSIETTILWNNIQGVHTIDSTGQLIPFIIGVVSASQVLKRIALLALARKYPDWAETQLEIHEDGNTFAFFRLVKPPEAVQTRETQEGPIGEETKRSTTTV</sequence>
<feature type="compositionally biased region" description="Basic and acidic residues" evidence="1">
    <location>
        <begin position="119"/>
        <end position="136"/>
    </location>
</feature>
<proteinExistence type="predicted"/>
<feature type="transmembrane region" description="Helical" evidence="2">
    <location>
        <begin position="392"/>
        <end position="415"/>
    </location>
</feature>
<evidence type="ECO:0000313" key="4">
    <source>
        <dbReference type="Proteomes" id="UP001302676"/>
    </source>
</evidence>
<feature type="transmembrane region" description="Helical" evidence="2">
    <location>
        <begin position="427"/>
        <end position="444"/>
    </location>
</feature>
<feature type="compositionally biased region" description="Basic and acidic residues" evidence="1">
    <location>
        <begin position="497"/>
        <end position="506"/>
    </location>
</feature>
<evidence type="ECO:0000256" key="1">
    <source>
        <dbReference type="SAM" id="MobiDB-lite"/>
    </source>
</evidence>
<reference evidence="3" key="2">
    <citation type="submission" date="2023-05" db="EMBL/GenBank/DDBJ databases">
        <authorList>
            <consortium name="Lawrence Berkeley National Laboratory"/>
            <person name="Steindorff A."/>
            <person name="Hensen N."/>
            <person name="Bonometti L."/>
            <person name="Westerberg I."/>
            <person name="Brannstrom I.O."/>
            <person name="Guillou S."/>
            <person name="Cros-Aarteil S."/>
            <person name="Calhoun S."/>
            <person name="Haridas S."/>
            <person name="Kuo A."/>
            <person name="Mondo S."/>
            <person name="Pangilinan J."/>
            <person name="Riley R."/>
            <person name="Labutti K."/>
            <person name="Andreopoulos B."/>
            <person name="Lipzen A."/>
            <person name="Chen C."/>
            <person name="Yanf M."/>
            <person name="Daum C."/>
            <person name="Ng V."/>
            <person name="Clum A."/>
            <person name="Ohm R."/>
            <person name="Martin F."/>
            <person name="Silar P."/>
            <person name="Natvig D."/>
            <person name="Lalanne C."/>
            <person name="Gautier V."/>
            <person name="Ament-Velasquez S.L."/>
            <person name="Kruys A."/>
            <person name="Hutchinson M.I."/>
            <person name="Powell A.J."/>
            <person name="Barry K."/>
            <person name="Miller A.N."/>
            <person name="Grigoriev I.V."/>
            <person name="Debuchy R."/>
            <person name="Gladieux P."/>
            <person name="Thoren M.H."/>
            <person name="Johannesson H."/>
        </authorList>
    </citation>
    <scope>NUCLEOTIDE SEQUENCE</scope>
    <source>
        <strain evidence="3">CBS 141.50</strain>
    </source>
</reference>
<dbReference type="AlphaFoldDB" id="A0AAN6UVU2"/>
<gene>
    <name evidence="3" type="ORF">C8A04DRAFT_40107</name>
</gene>
<evidence type="ECO:0000313" key="3">
    <source>
        <dbReference type="EMBL" id="KAK4140163.1"/>
    </source>
</evidence>
<dbReference type="RefSeq" id="XP_062633534.1">
    <property type="nucleotide sequence ID" value="XM_062784827.1"/>
</dbReference>
<dbReference type="EMBL" id="MU853638">
    <property type="protein sequence ID" value="KAK4140163.1"/>
    <property type="molecule type" value="Genomic_DNA"/>
</dbReference>
<feature type="transmembrane region" description="Helical" evidence="2">
    <location>
        <begin position="237"/>
        <end position="260"/>
    </location>
</feature>
<feature type="region of interest" description="Disordered" evidence="1">
    <location>
        <begin position="486"/>
        <end position="506"/>
    </location>
</feature>
<organism evidence="3 4">
    <name type="scientific">Dichotomopilus funicola</name>
    <dbReference type="NCBI Taxonomy" id="1934379"/>
    <lineage>
        <taxon>Eukaryota</taxon>
        <taxon>Fungi</taxon>
        <taxon>Dikarya</taxon>
        <taxon>Ascomycota</taxon>
        <taxon>Pezizomycotina</taxon>
        <taxon>Sordariomycetes</taxon>
        <taxon>Sordariomycetidae</taxon>
        <taxon>Sordariales</taxon>
        <taxon>Chaetomiaceae</taxon>
        <taxon>Dichotomopilus</taxon>
    </lineage>
</organism>